<feature type="region of interest" description="Disordered" evidence="1">
    <location>
        <begin position="1"/>
        <end position="39"/>
    </location>
</feature>
<proteinExistence type="predicted"/>
<name>A0A0G4JSY0_9GAMM</name>
<evidence type="ECO:0000313" key="2">
    <source>
        <dbReference type="EMBL" id="CPR14953.1"/>
    </source>
</evidence>
<reference evidence="3" key="1">
    <citation type="submission" date="2015-01" db="EMBL/GenBank/DDBJ databases">
        <authorList>
            <person name="Paterson Steve"/>
        </authorList>
    </citation>
    <scope>NUCLEOTIDE SEQUENCE [LARGE SCALE GENOMIC DNA]</scope>
    <source>
        <strain evidence="3">OBR1</strain>
    </source>
</reference>
<sequence>MPIGPTNVERVKQHHGGATGAALTRPFTGKPPPNDYIQF</sequence>
<evidence type="ECO:0000256" key="1">
    <source>
        <dbReference type="SAM" id="MobiDB-lite"/>
    </source>
</evidence>
<dbReference type="Proteomes" id="UP000044377">
    <property type="component" value="Unassembled WGS sequence"/>
</dbReference>
<organism evidence="2 3">
    <name type="scientific">Brenneria goodwinii</name>
    <dbReference type="NCBI Taxonomy" id="1109412"/>
    <lineage>
        <taxon>Bacteria</taxon>
        <taxon>Pseudomonadati</taxon>
        <taxon>Pseudomonadota</taxon>
        <taxon>Gammaproteobacteria</taxon>
        <taxon>Enterobacterales</taxon>
        <taxon>Pectobacteriaceae</taxon>
        <taxon>Brenneria</taxon>
    </lineage>
</organism>
<accession>A0A0G4JSY0</accession>
<gene>
    <name evidence="2" type="ORF">BN1221_01227</name>
</gene>
<dbReference type="STRING" id="1109412.BN1221_01227"/>
<evidence type="ECO:0000313" key="3">
    <source>
        <dbReference type="Proteomes" id="UP000044377"/>
    </source>
</evidence>
<dbReference type="AlphaFoldDB" id="A0A0G4JSY0"/>
<protein>
    <submittedName>
        <fullName evidence="2">Uncharacterized protein</fullName>
    </submittedName>
</protein>
<feature type="compositionally biased region" description="Pro residues" evidence="1">
    <location>
        <begin position="29"/>
        <end position="39"/>
    </location>
</feature>
<keyword evidence="3" id="KW-1185">Reference proteome</keyword>
<dbReference type="EMBL" id="CGIG01000001">
    <property type="protein sequence ID" value="CPR14953.1"/>
    <property type="molecule type" value="Genomic_DNA"/>
</dbReference>